<dbReference type="OrthoDB" id="10389308at2759"/>
<reference evidence="5" key="1">
    <citation type="submission" date="2023-01" db="EMBL/GenBank/DDBJ databases">
        <title>Genome assembly of the deep-sea coral Lophelia pertusa.</title>
        <authorList>
            <person name="Herrera S."/>
            <person name="Cordes E."/>
        </authorList>
    </citation>
    <scope>NUCLEOTIDE SEQUENCE</scope>
    <source>
        <strain evidence="5">USNM1676648</strain>
        <tissue evidence="5">Polyp</tissue>
    </source>
</reference>
<dbReference type="InterPro" id="IPR009071">
    <property type="entry name" value="HMG_box_dom"/>
</dbReference>
<dbReference type="EMBL" id="MU825406">
    <property type="protein sequence ID" value="KAJ7391457.1"/>
    <property type="molecule type" value="Genomic_DNA"/>
</dbReference>
<evidence type="ECO:0000259" key="4">
    <source>
        <dbReference type="PROSITE" id="PS50172"/>
    </source>
</evidence>
<feature type="compositionally biased region" description="Basic residues" evidence="2">
    <location>
        <begin position="214"/>
        <end position="223"/>
    </location>
</feature>
<protein>
    <submittedName>
        <fullName evidence="5">Uncharacterized protein</fullName>
    </submittedName>
</protein>
<feature type="DNA-binding region" description="HMG box" evidence="1">
    <location>
        <begin position="229"/>
        <end position="303"/>
    </location>
</feature>
<feature type="domain" description="HMG box" evidence="3">
    <location>
        <begin position="229"/>
        <end position="303"/>
    </location>
</feature>
<dbReference type="SUPFAM" id="SSF52113">
    <property type="entry name" value="BRCT domain"/>
    <property type="match status" value="1"/>
</dbReference>
<feature type="domain" description="BRCT" evidence="4">
    <location>
        <begin position="59"/>
        <end position="160"/>
    </location>
</feature>
<evidence type="ECO:0000259" key="3">
    <source>
        <dbReference type="PROSITE" id="PS50118"/>
    </source>
</evidence>
<feature type="region of interest" description="Disordered" evidence="2">
    <location>
        <begin position="200"/>
        <end position="235"/>
    </location>
</feature>
<dbReference type="CDD" id="cd00084">
    <property type="entry name" value="HMG-box_SF"/>
    <property type="match status" value="1"/>
</dbReference>
<keyword evidence="1" id="KW-0238">DNA-binding</keyword>
<dbReference type="InterPro" id="IPR036910">
    <property type="entry name" value="HMG_box_dom_sf"/>
</dbReference>
<dbReference type="Proteomes" id="UP001163046">
    <property type="component" value="Unassembled WGS sequence"/>
</dbReference>
<dbReference type="AlphaFoldDB" id="A0A9X0A138"/>
<evidence type="ECO:0000256" key="2">
    <source>
        <dbReference type="SAM" id="MobiDB-lite"/>
    </source>
</evidence>
<sequence>MLLSWSYRNLRERINDCPEQIRTDFESYAQRHLAAYTIQKWWKIVHSRPAAEPRETEVRHVLPLKKMDFVLVGRMPGTTQKKFTEKVEQNGGRVISMPKENLPHDRCYLVCSEEEVKRDCSKLNSDLVMAYRRGWTVVKPSFIEWAVKEKTPPNLEEHAVDLAPLAASSAGACGATQQSLEQLRFSKEISGFAALNRTIREVERSPANQNGNKSQKRDHKKKKDAMVSPQKPPNGWTAFLNENLKERVQNNQSPGRTERITFLKSIQNMAEEWRQLSVHEKRDYKQKAIELHLKRKQERHQIREETKENRRREQLREKAYESLAIMRN</sequence>
<keyword evidence="6" id="KW-1185">Reference proteome</keyword>
<comment type="caution">
    <text evidence="5">The sequence shown here is derived from an EMBL/GenBank/DDBJ whole genome shotgun (WGS) entry which is preliminary data.</text>
</comment>
<dbReference type="Gene3D" id="1.10.30.10">
    <property type="entry name" value="High mobility group box domain"/>
    <property type="match status" value="1"/>
</dbReference>
<organism evidence="5 6">
    <name type="scientific">Desmophyllum pertusum</name>
    <dbReference type="NCBI Taxonomy" id="174260"/>
    <lineage>
        <taxon>Eukaryota</taxon>
        <taxon>Metazoa</taxon>
        <taxon>Cnidaria</taxon>
        <taxon>Anthozoa</taxon>
        <taxon>Hexacorallia</taxon>
        <taxon>Scleractinia</taxon>
        <taxon>Caryophylliina</taxon>
        <taxon>Caryophylliidae</taxon>
        <taxon>Desmophyllum</taxon>
    </lineage>
</organism>
<proteinExistence type="predicted"/>
<dbReference type="PROSITE" id="PS50118">
    <property type="entry name" value="HMG_BOX_2"/>
    <property type="match status" value="1"/>
</dbReference>
<evidence type="ECO:0000313" key="5">
    <source>
        <dbReference type="EMBL" id="KAJ7391457.1"/>
    </source>
</evidence>
<gene>
    <name evidence="5" type="ORF">OS493_018504</name>
</gene>
<dbReference type="PROSITE" id="PS50172">
    <property type="entry name" value="BRCT"/>
    <property type="match status" value="1"/>
</dbReference>
<dbReference type="InterPro" id="IPR001357">
    <property type="entry name" value="BRCT_dom"/>
</dbReference>
<keyword evidence="1" id="KW-0539">Nucleus</keyword>
<evidence type="ECO:0000313" key="6">
    <source>
        <dbReference type="Proteomes" id="UP001163046"/>
    </source>
</evidence>
<dbReference type="Gene3D" id="3.40.50.10190">
    <property type="entry name" value="BRCT domain"/>
    <property type="match status" value="1"/>
</dbReference>
<dbReference type="GO" id="GO:0005634">
    <property type="term" value="C:nucleus"/>
    <property type="evidence" value="ECO:0007669"/>
    <property type="project" value="UniProtKB-UniRule"/>
</dbReference>
<dbReference type="SUPFAM" id="SSF47095">
    <property type="entry name" value="HMG-box"/>
    <property type="match status" value="1"/>
</dbReference>
<accession>A0A9X0A138</accession>
<evidence type="ECO:0000256" key="1">
    <source>
        <dbReference type="PROSITE-ProRule" id="PRU00267"/>
    </source>
</evidence>
<dbReference type="GO" id="GO:0003677">
    <property type="term" value="F:DNA binding"/>
    <property type="evidence" value="ECO:0007669"/>
    <property type="project" value="UniProtKB-UniRule"/>
</dbReference>
<dbReference type="InterPro" id="IPR036420">
    <property type="entry name" value="BRCT_dom_sf"/>
</dbReference>
<name>A0A9X0A138_9CNID</name>